<comment type="caution">
    <text evidence="1">The sequence shown here is derived from an EMBL/GenBank/DDBJ whole genome shotgun (WGS) entry which is preliminary data.</text>
</comment>
<protein>
    <submittedName>
        <fullName evidence="1">Uncharacterized protein</fullName>
    </submittedName>
</protein>
<accession>A0A939FFV7</accession>
<dbReference type="Proteomes" id="UP000664167">
    <property type="component" value="Unassembled WGS sequence"/>
</dbReference>
<organism evidence="1 2">
    <name type="scientific">Streptomyces beijiangensis</name>
    <dbReference type="NCBI Taxonomy" id="163361"/>
    <lineage>
        <taxon>Bacteria</taxon>
        <taxon>Bacillati</taxon>
        <taxon>Actinomycetota</taxon>
        <taxon>Actinomycetes</taxon>
        <taxon>Kitasatosporales</taxon>
        <taxon>Streptomycetaceae</taxon>
        <taxon>Streptomyces</taxon>
    </lineage>
</organism>
<dbReference type="AlphaFoldDB" id="A0A939FFV7"/>
<evidence type="ECO:0000313" key="2">
    <source>
        <dbReference type="Proteomes" id="UP000664167"/>
    </source>
</evidence>
<keyword evidence="2" id="KW-1185">Reference proteome</keyword>
<dbReference type="RefSeq" id="WP_206969533.1">
    <property type="nucleotide sequence ID" value="NZ_BAAAJJ010000002.1"/>
</dbReference>
<gene>
    <name evidence="1" type="ORF">J0695_38675</name>
</gene>
<name>A0A939FFV7_9ACTN</name>
<dbReference type="EMBL" id="JAFLRJ010000727">
    <property type="protein sequence ID" value="MBO0517634.1"/>
    <property type="molecule type" value="Genomic_DNA"/>
</dbReference>
<proteinExistence type="predicted"/>
<reference evidence="1" key="1">
    <citation type="submission" date="2021-03" db="EMBL/GenBank/DDBJ databases">
        <title>Streptomyces poriferae sp. nov., a novel marine sponge-derived Actinobacteria species with anti-MRSA activity.</title>
        <authorList>
            <person name="Sandoval-Powers M."/>
            <person name="Kralova S."/>
            <person name="Nguyen G.-S."/>
            <person name="Fawwal D."/>
            <person name="Degnes K."/>
            <person name="Klinkenberg G."/>
            <person name="Sletta H."/>
            <person name="Wentzel A."/>
            <person name="Liles M.R."/>
        </authorList>
    </citation>
    <scope>NUCLEOTIDE SEQUENCE</scope>
    <source>
        <strain evidence="1">DSM 41794</strain>
    </source>
</reference>
<sequence>MQLAHLPDHNRTTDLMWLRLWTSYAPVITPLRALGLVTDVELCGGEYNVTAALPDGSYFAITSTHALPVDPADVTGWTVQRLFDDNPTRAVLYDSTEDGQDAEHGNALAPMLGRIVHWMLAGRRALHEELPGRLGELLANLDPGAAWAATNAPTPAAKAAALEIKHRSETNELPPTGAVHAAGRGVTVMFAVNHLPTWAVWCELLHLHDISYRGSYATAFGTFQGVTVKVIADGVPALDAARNRARQELGQ</sequence>
<evidence type="ECO:0000313" key="1">
    <source>
        <dbReference type="EMBL" id="MBO0517634.1"/>
    </source>
</evidence>